<dbReference type="Proteomes" id="UP000461730">
    <property type="component" value="Unassembled WGS sequence"/>
</dbReference>
<proteinExistence type="predicted"/>
<comment type="caution">
    <text evidence="3">The sequence shown here is derived from an EMBL/GenBank/DDBJ whole genome shotgun (WGS) entry which is preliminary data.</text>
</comment>
<dbReference type="AlphaFoldDB" id="A0A7K1U8G0"/>
<gene>
    <name evidence="3" type="ORF">GO493_20070</name>
</gene>
<feature type="chain" id="PRO_5029580641" evidence="1">
    <location>
        <begin position="24"/>
        <end position="181"/>
    </location>
</feature>
<feature type="signal peptide" evidence="1">
    <location>
        <begin position="1"/>
        <end position="23"/>
    </location>
</feature>
<dbReference type="SUPFAM" id="SSF101874">
    <property type="entry name" value="YceI-like"/>
    <property type="match status" value="1"/>
</dbReference>
<dbReference type="SMART" id="SM00867">
    <property type="entry name" value="YceI"/>
    <property type="match status" value="1"/>
</dbReference>
<keyword evidence="4" id="KW-1185">Reference proteome</keyword>
<feature type="domain" description="Lipid/polyisoprenoid-binding YceI-like" evidence="2">
    <location>
        <begin position="13"/>
        <end position="178"/>
    </location>
</feature>
<evidence type="ECO:0000256" key="1">
    <source>
        <dbReference type="SAM" id="SignalP"/>
    </source>
</evidence>
<sequence length="181" mass="19838">MSMKTICCIILGSLLYLPLSAQTFMTRNGNISFYSKTPLEDIKAENKQALAAIDLTKKTIAFTLLQKNFLFNKQLMQDHYNENYVESDKYPKAQFSGTFTGNVGTAPGTYKVQVEGNLTLHGVTKPVSIPAELEVADGKLTGKTAFAVKPSDFNIKIPSLVKDKIAEQINIKVLAACTPAK</sequence>
<dbReference type="InterPro" id="IPR007372">
    <property type="entry name" value="Lipid/polyisoprenoid-bd_YceI"/>
</dbReference>
<dbReference type="Pfam" id="PF04264">
    <property type="entry name" value="YceI"/>
    <property type="match status" value="1"/>
</dbReference>
<keyword evidence="1" id="KW-0732">Signal</keyword>
<organism evidence="3 4">
    <name type="scientific">Chitinophaga tropicalis</name>
    <dbReference type="NCBI Taxonomy" id="2683588"/>
    <lineage>
        <taxon>Bacteria</taxon>
        <taxon>Pseudomonadati</taxon>
        <taxon>Bacteroidota</taxon>
        <taxon>Chitinophagia</taxon>
        <taxon>Chitinophagales</taxon>
        <taxon>Chitinophagaceae</taxon>
        <taxon>Chitinophaga</taxon>
    </lineage>
</organism>
<accession>A0A7K1U8G0</accession>
<dbReference type="PANTHER" id="PTHR34406:SF1">
    <property type="entry name" value="PROTEIN YCEI"/>
    <property type="match status" value="1"/>
</dbReference>
<reference evidence="3 4" key="1">
    <citation type="submission" date="2019-12" db="EMBL/GenBank/DDBJ databases">
        <title>Chitinophaga sp. strain ysch24 (GDMCC 1.1355), whole genome shotgun sequence.</title>
        <authorList>
            <person name="Zhang X."/>
        </authorList>
    </citation>
    <scope>NUCLEOTIDE SEQUENCE [LARGE SCALE GENOMIC DNA]</scope>
    <source>
        <strain evidence="4">ysch24</strain>
    </source>
</reference>
<dbReference type="InterPro" id="IPR036761">
    <property type="entry name" value="TTHA0802/YceI-like_sf"/>
</dbReference>
<dbReference type="PANTHER" id="PTHR34406">
    <property type="entry name" value="PROTEIN YCEI"/>
    <property type="match status" value="1"/>
</dbReference>
<evidence type="ECO:0000313" key="4">
    <source>
        <dbReference type="Proteomes" id="UP000461730"/>
    </source>
</evidence>
<evidence type="ECO:0000259" key="2">
    <source>
        <dbReference type="SMART" id="SM00867"/>
    </source>
</evidence>
<dbReference type="Gene3D" id="2.40.128.110">
    <property type="entry name" value="Lipid/polyisoprenoid-binding, YceI-like"/>
    <property type="match status" value="1"/>
</dbReference>
<name>A0A7K1U8G0_9BACT</name>
<evidence type="ECO:0000313" key="3">
    <source>
        <dbReference type="EMBL" id="MVT10578.1"/>
    </source>
</evidence>
<protein>
    <submittedName>
        <fullName evidence="3">YceI family protein</fullName>
    </submittedName>
</protein>
<dbReference type="EMBL" id="WRXN01000009">
    <property type="protein sequence ID" value="MVT10578.1"/>
    <property type="molecule type" value="Genomic_DNA"/>
</dbReference>